<accession>A0AAJ0D0A7</accession>
<reference evidence="1" key="1">
    <citation type="submission" date="2023-06" db="EMBL/GenBank/DDBJ databases">
        <title>Conoideocrella luteorostrata (Hypocreales: Clavicipitaceae), a potential biocontrol fungus for elongate hemlock scale in United States Christmas tree production areas.</title>
        <authorList>
            <person name="Barrett H."/>
            <person name="Lovett B."/>
            <person name="Macias A.M."/>
            <person name="Stajich J.E."/>
            <person name="Kasson M.T."/>
        </authorList>
    </citation>
    <scope>NUCLEOTIDE SEQUENCE</scope>
    <source>
        <strain evidence="1">ARSEF 14590</strain>
    </source>
</reference>
<comment type="caution">
    <text evidence="1">The sequence shown here is derived from an EMBL/GenBank/DDBJ whole genome shotgun (WGS) entry which is preliminary data.</text>
</comment>
<gene>
    <name evidence="1" type="ORF">QQS21_000079</name>
</gene>
<dbReference type="EMBL" id="JASWJB010000001">
    <property type="protein sequence ID" value="KAK2616990.1"/>
    <property type="molecule type" value="Genomic_DNA"/>
</dbReference>
<sequence>MSTTFELIQDTISANRIPANAAFLQWKAILIPVHWAVVVETAQGDIRLSMKSRKNKGSGERVVFVFKQLSHVGKSNSVVYKETYPWKGPAVTIQKILEFVFALGWYR</sequence>
<proteinExistence type="predicted"/>
<protein>
    <submittedName>
        <fullName evidence="1">Uncharacterized protein</fullName>
    </submittedName>
</protein>
<dbReference type="AlphaFoldDB" id="A0AAJ0D0A7"/>
<keyword evidence="2" id="KW-1185">Reference proteome</keyword>
<dbReference type="Proteomes" id="UP001251528">
    <property type="component" value="Unassembled WGS sequence"/>
</dbReference>
<evidence type="ECO:0000313" key="1">
    <source>
        <dbReference type="EMBL" id="KAK2616990.1"/>
    </source>
</evidence>
<name>A0AAJ0D0A7_9HYPO</name>
<evidence type="ECO:0000313" key="2">
    <source>
        <dbReference type="Proteomes" id="UP001251528"/>
    </source>
</evidence>
<organism evidence="1 2">
    <name type="scientific">Conoideocrella luteorostrata</name>
    <dbReference type="NCBI Taxonomy" id="1105319"/>
    <lineage>
        <taxon>Eukaryota</taxon>
        <taxon>Fungi</taxon>
        <taxon>Dikarya</taxon>
        <taxon>Ascomycota</taxon>
        <taxon>Pezizomycotina</taxon>
        <taxon>Sordariomycetes</taxon>
        <taxon>Hypocreomycetidae</taxon>
        <taxon>Hypocreales</taxon>
        <taxon>Clavicipitaceae</taxon>
        <taxon>Conoideocrella</taxon>
    </lineage>
</organism>